<evidence type="ECO:0000256" key="4">
    <source>
        <dbReference type="PROSITE-ProRule" id="PRU00335"/>
    </source>
</evidence>
<protein>
    <submittedName>
        <fullName evidence="6">Putative transcriptional regulator, TetR family protein</fullName>
    </submittedName>
</protein>
<dbReference type="InterPro" id="IPR050109">
    <property type="entry name" value="HTH-type_TetR-like_transc_reg"/>
</dbReference>
<dbReference type="Pfam" id="PF13305">
    <property type="entry name" value="TetR_C_33"/>
    <property type="match status" value="1"/>
</dbReference>
<dbReference type="SUPFAM" id="SSF46689">
    <property type="entry name" value="Homeodomain-like"/>
    <property type="match status" value="1"/>
</dbReference>
<evidence type="ECO:0000256" key="2">
    <source>
        <dbReference type="ARBA" id="ARBA00023125"/>
    </source>
</evidence>
<dbReference type="Gene3D" id="1.10.357.10">
    <property type="entry name" value="Tetracycline Repressor, domain 2"/>
    <property type="match status" value="1"/>
</dbReference>
<dbReference type="InterPro" id="IPR025996">
    <property type="entry name" value="MT1864/Rv1816-like_C"/>
</dbReference>
<evidence type="ECO:0000259" key="5">
    <source>
        <dbReference type="PROSITE" id="PS50977"/>
    </source>
</evidence>
<dbReference type="Pfam" id="PF00440">
    <property type="entry name" value="TetR_N"/>
    <property type="match status" value="1"/>
</dbReference>
<dbReference type="InterPro" id="IPR009057">
    <property type="entry name" value="Homeodomain-like_sf"/>
</dbReference>
<dbReference type="PANTHER" id="PTHR30055:SF239">
    <property type="entry name" value="TRANSCRIPTIONAL REGULATORY PROTEIN"/>
    <property type="match status" value="1"/>
</dbReference>
<proteinExistence type="predicted"/>
<feature type="domain" description="HTH tetR-type" evidence="5">
    <location>
        <begin position="18"/>
        <end position="78"/>
    </location>
</feature>
<reference evidence="6" key="1">
    <citation type="submission" date="2020-10" db="EMBL/GenBank/DDBJ databases">
        <title>Taxonomic study of unclassified bacteria belonging to the class Ktedonobacteria.</title>
        <authorList>
            <person name="Yabe S."/>
            <person name="Wang C.M."/>
            <person name="Zheng Y."/>
            <person name="Sakai Y."/>
            <person name="Cavaletti L."/>
            <person name="Monciardini P."/>
            <person name="Donadio S."/>
        </authorList>
    </citation>
    <scope>NUCLEOTIDE SEQUENCE</scope>
    <source>
        <strain evidence="6">ID150040</strain>
    </source>
</reference>
<sequence>MTKGIAKTYTVSMVYLQKINQETLVDNAYELLEREGIEAISMRRLAQMLDVRASSLYHHFPDKSTLLKEVAEKGRMRLAEKLKQAYNLAKPDLIRQITTMGMIYREWGLQHPQLYRLLFANAPLDENGPSAASTAAFAPILAATEELLGESQAAMATQALWAFVHGYVMLELTGHTQQCIPVEGFQFGLTCFVEGLGNRAVHS</sequence>
<dbReference type="GO" id="GO:0000976">
    <property type="term" value="F:transcription cis-regulatory region binding"/>
    <property type="evidence" value="ECO:0007669"/>
    <property type="project" value="TreeGrafter"/>
</dbReference>
<keyword evidence="1" id="KW-0805">Transcription regulation</keyword>
<keyword evidence="7" id="KW-1185">Reference proteome</keyword>
<dbReference type="EMBL" id="BNJK01000001">
    <property type="protein sequence ID" value="GHO92805.1"/>
    <property type="molecule type" value="Genomic_DNA"/>
</dbReference>
<dbReference type="SUPFAM" id="SSF48498">
    <property type="entry name" value="Tetracyclin repressor-like, C-terminal domain"/>
    <property type="match status" value="1"/>
</dbReference>
<comment type="caution">
    <text evidence="6">The sequence shown here is derived from an EMBL/GenBank/DDBJ whole genome shotgun (WGS) entry which is preliminary data.</text>
</comment>
<accession>A0A8J3ILA2</accession>
<dbReference type="Gene3D" id="1.10.10.60">
    <property type="entry name" value="Homeodomain-like"/>
    <property type="match status" value="1"/>
</dbReference>
<evidence type="ECO:0000256" key="1">
    <source>
        <dbReference type="ARBA" id="ARBA00023015"/>
    </source>
</evidence>
<dbReference type="AlphaFoldDB" id="A0A8J3ILA2"/>
<dbReference type="GO" id="GO:0003700">
    <property type="term" value="F:DNA-binding transcription factor activity"/>
    <property type="evidence" value="ECO:0007669"/>
    <property type="project" value="TreeGrafter"/>
</dbReference>
<dbReference type="PANTHER" id="PTHR30055">
    <property type="entry name" value="HTH-TYPE TRANSCRIPTIONAL REGULATOR RUTR"/>
    <property type="match status" value="1"/>
</dbReference>
<gene>
    <name evidence="6" type="ORF">KSF_028530</name>
</gene>
<keyword evidence="3" id="KW-0804">Transcription</keyword>
<feature type="DNA-binding region" description="H-T-H motif" evidence="4">
    <location>
        <begin position="41"/>
        <end position="60"/>
    </location>
</feature>
<evidence type="ECO:0000313" key="6">
    <source>
        <dbReference type="EMBL" id="GHO92805.1"/>
    </source>
</evidence>
<evidence type="ECO:0000313" key="7">
    <source>
        <dbReference type="Proteomes" id="UP000597444"/>
    </source>
</evidence>
<dbReference type="Proteomes" id="UP000597444">
    <property type="component" value="Unassembled WGS sequence"/>
</dbReference>
<organism evidence="6 7">
    <name type="scientific">Reticulibacter mediterranei</name>
    <dbReference type="NCBI Taxonomy" id="2778369"/>
    <lineage>
        <taxon>Bacteria</taxon>
        <taxon>Bacillati</taxon>
        <taxon>Chloroflexota</taxon>
        <taxon>Ktedonobacteria</taxon>
        <taxon>Ktedonobacterales</taxon>
        <taxon>Reticulibacteraceae</taxon>
        <taxon>Reticulibacter</taxon>
    </lineage>
</organism>
<name>A0A8J3ILA2_9CHLR</name>
<dbReference type="InterPro" id="IPR001647">
    <property type="entry name" value="HTH_TetR"/>
</dbReference>
<evidence type="ECO:0000256" key="3">
    <source>
        <dbReference type="ARBA" id="ARBA00023163"/>
    </source>
</evidence>
<keyword evidence="2 4" id="KW-0238">DNA-binding</keyword>
<dbReference type="PRINTS" id="PR00455">
    <property type="entry name" value="HTHTETR"/>
</dbReference>
<dbReference type="PROSITE" id="PS50977">
    <property type="entry name" value="HTH_TETR_2"/>
    <property type="match status" value="1"/>
</dbReference>
<dbReference type="InterPro" id="IPR036271">
    <property type="entry name" value="Tet_transcr_reg_TetR-rel_C_sf"/>
</dbReference>